<feature type="signal peptide" evidence="1">
    <location>
        <begin position="1"/>
        <end position="19"/>
    </location>
</feature>
<dbReference type="EMBL" id="JABFDB010000001">
    <property type="protein sequence ID" value="NYZ18407.1"/>
    <property type="molecule type" value="Genomic_DNA"/>
</dbReference>
<dbReference type="RefSeq" id="WP_180280153.1">
    <property type="nucleotide sequence ID" value="NZ_JABFDB010000001.1"/>
</dbReference>
<keyword evidence="1" id="KW-0732">Signal</keyword>
<organism evidence="2 3">
    <name type="scientific">Azospirillum oleiclasticum</name>
    <dbReference type="NCBI Taxonomy" id="2735135"/>
    <lineage>
        <taxon>Bacteria</taxon>
        <taxon>Pseudomonadati</taxon>
        <taxon>Pseudomonadota</taxon>
        <taxon>Alphaproteobacteria</taxon>
        <taxon>Rhodospirillales</taxon>
        <taxon>Azospirillaceae</taxon>
        <taxon>Azospirillum</taxon>
    </lineage>
</organism>
<protein>
    <recommendedName>
        <fullName evidence="4">Invasion associated locus B family protein</fullName>
    </recommendedName>
</protein>
<dbReference type="Pfam" id="PF06776">
    <property type="entry name" value="IalB"/>
    <property type="match status" value="1"/>
</dbReference>
<keyword evidence="3" id="KW-1185">Reference proteome</keyword>
<evidence type="ECO:0000313" key="2">
    <source>
        <dbReference type="EMBL" id="NYZ18407.1"/>
    </source>
</evidence>
<feature type="chain" id="PRO_5047386970" description="Invasion associated locus B family protein" evidence="1">
    <location>
        <begin position="20"/>
        <end position="196"/>
    </location>
</feature>
<dbReference type="InterPro" id="IPR010642">
    <property type="entry name" value="Invasion_prot_B"/>
</dbReference>
<evidence type="ECO:0000313" key="3">
    <source>
        <dbReference type="Proteomes" id="UP000584642"/>
    </source>
</evidence>
<dbReference type="Gene3D" id="2.60.40.1880">
    <property type="entry name" value="Invasion associated locus B (IalB) protein"/>
    <property type="match status" value="1"/>
</dbReference>
<evidence type="ECO:0000256" key="1">
    <source>
        <dbReference type="SAM" id="SignalP"/>
    </source>
</evidence>
<proteinExistence type="predicted"/>
<name>A0ABX2T267_9PROT</name>
<dbReference type="Proteomes" id="UP000584642">
    <property type="component" value="Unassembled WGS sequence"/>
</dbReference>
<reference evidence="2 3" key="1">
    <citation type="submission" date="2020-05" db="EMBL/GenBank/DDBJ databases">
        <title>Azospirillum oleiclasticum sp. nov, a nitrogen-fixing and heavy crude oil-emulsifying bacterium isolated from the crude oil of Yumen Oilfield.</title>
        <authorList>
            <person name="Wu D."/>
            <person name="Cai M."/>
            <person name="Zhang X."/>
        </authorList>
    </citation>
    <scope>NUCLEOTIDE SEQUENCE [LARGE SCALE GENOMIC DNA]</scope>
    <source>
        <strain evidence="2 3">ROY-1-1-2</strain>
    </source>
</reference>
<sequence length="196" mass="21733">MALRGWAAGTIGMAGLALAASAAAQIPGRTQNVLEPPQEYSETYKDWKLYCQVWPSPRRVECEIATRFGTGSNRDSRLVWLRSSDRWLDGLRFRLDPAVLSVQKPIRIWIDNDLFRPEFPCTPFAFEPNTCAVANPKVNRQLAEAMKAAVKVSAVGIDPGTGRKATISFPLAGFTAAVERTEQLREEAGVPWNEKI</sequence>
<evidence type="ECO:0008006" key="4">
    <source>
        <dbReference type="Google" id="ProtNLM"/>
    </source>
</evidence>
<gene>
    <name evidence="2" type="ORF">HND93_01680</name>
</gene>
<accession>A0ABX2T267</accession>
<comment type="caution">
    <text evidence="2">The sequence shown here is derived from an EMBL/GenBank/DDBJ whole genome shotgun (WGS) entry which is preliminary data.</text>
</comment>
<dbReference type="InterPro" id="IPR038696">
    <property type="entry name" value="IalB_sf"/>
</dbReference>